<gene>
    <name evidence="2" type="ORF">SAMN02745117_00044</name>
</gene>
<feature type="compositionally biased region" description="Polar residues" evidence="1">
    <location>
        <begin position="21"/>
        <end position="31"/>
    </location>
</feature>
<dbReference type="OrthoDB" id="8681142at2"/>
<dbReference type="NCBIfam" id="TIGR03803">
    <property type="entry name" value="Gloeo_Verruco"/>
    <property type="match status" value="2"/>
</dbReference>
<dbReference type="InterPro" id="IPR022519">
    <property type="entry name" value="Gloeo/Verruco_rpt"/>
</dbReference>
<dbReference type="STRING" id="1122156.SAMN02745117_00044"/>
<organism evidence="2 3">
    <name type="scientific">Lampropedia hyalina DSM 16112</name>
    <dbReference type="NCBI Taxonomy" id="1122156"/>
    <lineage>
        <taxon>Bacteria</taxon>
        <taxon>Pseudomonadati</taxon>
        <taxon>Pseudomonadota</taxon>
        <taxon>Betaproteobacteria</taxon>
        <taxon>Burkholderiales</taxon>
        <taxon>Comamonadaceae</taxon>
        <taxon>Lampropedia</taxon>
    </lineage>
</organism>
<sequence length="696" mass="74238">MTQRNHKLPLYRHSGLDPESSEATPKGNNRQYGKHRAAWIPAFAGMTHFLSRHSGLDPESSDAASKGNNRQYGKHRAAWIPAFAGMTHFLSRHSGLDPESSDAASKGNNRQYGKHRAAWIPAFAGMTGTELMLKLLCASSITLGSLLAMQTAHAAYPQVDTLVNFTGNLPEGGNGARPGYASNQNDIPSSPLVAGSDGYLYGSVQYGAGTEAVNNNGGAGGMLFRYDLENSEFQPLLTSSYSNNRWLQILKWGSDGVLYNFGRLSTAEGTLNGMFSYDPASQQLLTLNSSLPTTGTNQVFGQAVELNDRFYFISNRTNLLALEKDGSVVGNDVVDTDWGAKIYLAHSQTGRLYGMVRSSSAYGPGPNAFVSIDPANPSDRRIIHAFEVSTQSTGIVTVQNIQAMVEDADDGMVYVVSQSGGAQNGGALWRFHPDAGAEGSSHELELLYSFPAASAADVTPGRVPTALVQGADGHIYGAASSGGLFGQGVIFRYHKTDGYQRMYSFGASTGDSPNAAPNGINLDGMQPSKLIRSGDALYGYTQYGGNTGWGTLFKFTPGDELPGSTSVNLSWQPELASLTVAQGYSREIVWSSWLTTNCQATTTDPTGETQWGGATTANGTKALTFNTIGTWTYTLKCDSTIADTDPVSKNITIEVVTAESQEETVGNDGGGSFTPALVLLPLLGAGYVRRRRKAAR</sequence>
<dbReference type="RefSeq" id="WP_143164345.1">
    <property type="nucleotide sequence ID" value="NZ_FQUZ01000001.1"/>
</dbReference>
<dbReference type="EMBL" id="FQUZ01000001">
    <property type="protein sequence ID" value="SHE28851.1"/>
    <property type="molecule type" value="Genomic_DNA"/>
</dbReference>
<dbReference type="Proteomes" id="UP000184327">
    <property type="component" value="Unassembled WGS sequence"/>
</dbReference>
<evidence type="ECO:0000313" key="3">
    <source>
        <dbReference type="Proteomes" id="UP000184327"/>
    </source>
</evidence>
<evidence type="ECO:0000313" key="2">
    <source>
        <dbReference type="EMBL" id="SHE28851.1"/>
    </source>
</evidence>
<dbReference type="AlphaFoldDB" id="A0A1M4S9H9"/>
<evidence type="ECO:0000256" key="1">
    <source>
        <dbReference type="SAM" id="MobiDB-lite"/>
    </source>
</evidence>
<feature type="region of interest" description="Disordered" evidence="1">
    <location>
        <begin position="1"/>
        <end position="31"/>
    </location>
</feature>
<accession>A0A1M4S9H9</accession>
<proteinExistence type="predicted"/>
<dbReference type="SUPFAM" id="SSF63829">
    <property type="entry name" value="Calcium-dependent phosphotriesterase"/>
    <property type="match status" value="1"/>
</dbReference>
<keyword evidence="3" id="KW-1185">Reference proteome</keyword>
<name>A0A1M4S9H9_9BURK</name>
<feature type="compositionally biased region" description="Basic residues" evidence="1">
    <location>
        <begin position="1"/>
        <end position="10"/>
    </location>
</feature>
<reference evidence="2 3" key="1">
    <citation type="submission" date="2016-11" db="EMBL/GenBank/DDBJ databases">
        <authorList>
            <person name="Jaros S."/>
            <person name="Januszkiewicz K."/>
            <person name="Wedrychowicz H."/>
        </authorList>
    </citation>
    <scope>NUCLEOTIDE SEQUENCE [LARGE SCALE GENOMIC DNA]</scope>
    <source>
        <strain evidence="2 3">DSM 16112</strain>
    </source>
</reference>
<protein>
    <submittedName>
        <fullName evidence="2">Uncharacterized protein</fullName>
    </submittedName>
</protein>